<feature type="compositionally biased region" description="Polar residues" evidence="1">
    <location>
        <begin position="252"/>
        <end position="265"/>
    </location>
</feature>
<organism evidence="3 4">
    <name type="scientific">Propionimicrobium lymphophilum ACS-093-V-SCH5</name>
    <dbReference type="NCBI Taxonomy" id="883161"/>
    <lineage>
        <taxon>Bacteria</taxon>
        <taxon>Bacillati</taxon>
        <taxon>Actinomycetota</taxon>
        <taxon>Actinomycetes</taxon>
        <taxon>Propionibacteriales</taxon>
        <taxon>Propionibacteriaceae</taxon>
        <taxon>Propionimicrobium</taxon>
    </lineage>
</organism>
<name>S2VXX2_9ACTN</name>
<dbReference type="AlphaFoldDB" id="S2VXX2"/>
<evidence type="ECO:0000313" key="4">
    <source>
        <dbReference type="Proteomes" id="UP000014417"/>
    </source>
</evidence>
<feature type="transmembrane region" description="Helical" evidence="2">
    <location>
        <begin position="215"/>
        <end position="237"/>
    </location>
</feature>
<feature type="region of interest" description="Disordered" evidence="1">
    <location>
        <begin position="41"/>
        <end position="166"/>
    </location>
</feature>
<reference evidence="3 4" key="1">
    <citation type="submission" date="2013-04" db="EMBL/GenBank/DDBJ databases">
        <title>The Genome Sequence of Propionimicrobium lymphophilum ACS-093-V-SCH5.</title>
        <authorList>
            <consortium name="The Broad Institute Genomics Platform"/>
            <person name="Earl A."/>
            <person name="Ward D."/>
            <person name="Feldgarden M."/>
            <person name="Gevers D."/>
            <person name="Saerens B."/>
            <person name="Vaneechoutte M."/>
            <person name="Walker B."/>
            <person name="Young S."/>
            <person name="Zeng Q."/>
            <person name="Gargeya S."/>
            <person name="Fitzgerald M."/>
            <person name="Haas B."/>
            <person name="Abouelleil A."/>
            <person name="Allen A.W."/>
            <person name="Alvarado L."/>
            <person name="Arachchi H.M."/>
            <person name="Berlin A.M."/>
            <person name="Chapman S.B."/>
            <person name="Gainer-Dewar J."/>
            <person name="Goldberg J."/>
            <person name="Griggs A."/>
            <person name="Gujja S."/>
            <person name="Hansen M."/>
            <person name="Howarth C."/>
            <person name="Imamovic A."/>
            <person name="Ireland A."/>
            <person name="Larimer J."/>
            <person name="McCowan C."/>
            <person name="Murphy C."/>
            <person name="Pearson M."/>
            <person name="Poon T.W."/>
            <person name="Priest M."/>
            <person name="Roberts A."/>
            <person name="Saif S."/>
            <person name="Shea T."/>
            <person name="Sisk P."/>
            <person name="Sykes S."/>
            <person name="Wortman J."/>
            <person name="Nusbaum C."/>
            <person name="Birren B."/>
        </authorList>
    </citation>
    <scope>NUCLEOTIDE SEQUENCE [LARGE SCALE GENOMIC DNA]</scope>
    <source>
        <strain evidence="3 4">ACS-093-V-SCH5</strain>
    </source>
</reference>
<evidence type="ECO:0000256" key="2">
    <source>
        <dbReference type="SAM" id="Phobius"/>
    </source>
</evidence>
<sequence length="347" mass="37153">MFCSRCGNHVGISDVECAVCSASLNSPGAIRLIDPKLDPDFVPQILDQDEGSEGEEAAEGDDSVEGSYSHADDAEDSAVEATSLGEEIPSGEGDSDDEAETEPSEEDSVEPDQDQQEDAADEGEPAEGTADSESVAGEDSESDNEAVDVEEDDAEPEDKESRFASTRENAKAKFAVVNDRFQATFDEVRNPSTENIRAVERSLGLESERVPRQKVTAALIILFLAIAFSGVLMAQLINLDKTLLGNRPLPESTLSVAPEPSSTANRPDMDMDEGAKECDGGVWAGEHTSCELAKAAADQVKEITEPKTIKVTIGEEKQEFELSCAVDKAVTCRGTDDSQEIAVWVTR</sequence>
<keyword evidence="2" id="KW-0812">Transmembrane</keyword>
<feature type="compositionally biased region" description="Acidic residues" evidence="1">
    <location>
        <begin position="47"/>
        <end position="64"/>
    </location>
</feature>
<comment type="caution">
    <text evidence="3">The sequence shown here is derived from an EMBL/GenBank/DDBJ whole genome shotgun (WGS) entry which is preliminary data.</text>
</comment>
<dbReference type="Proteomes" id="UP000014417">
    <property type="component" value="Unassembled WGS sequence"/>
</dbReference>
<feature type="compositionally biased region" description="Acidic residues" evidence="1">
    <location>
        <begin position="136"/>
        <end position="158"/>
    </location>
</feature>
<feature type="compositionally biased region" description="Acidic residues" evidence="1">
    <location>
        <begin position="93"/>
        <end position="125"/>
    </location>
</feature>
<dbReference type="HOGENOM" id="CLU_798917_0_0_11"/>
<accession>S2VXX2</accession>
<evidence type="ECO:0000256" key="1">
    <source>
        <dbReference type="SAM" id="MobiDB-lite"/>
    </source>
</evidence>
<evidence type="ECO:0000313" key="3">
    <source>
        <dbReference type="EMBL" id="EPD32358.1"/>
    </source>
</evidence>
<keyword evidence="4" id="KW-1185">Reference proteome</keyword>
<proteinExistence type="predicted"/>
<dbReference type="EMBL" id="AGZR01000009">
    <property type="protein sequence ID" value="EPD32358.1"/>
    <property type="molecule type" value="Genomic_DNA"/>
</dbReference>
<keyword evidence="2" id="KW-1133">Transmembrane helix</keyword>
<keyword evidence="2" id="KW-0472">Membrane</keyword>
<gene>
    <name evidence="3" type="ORF">HMPREF9306_01927</name>
</gene>
<feature type="region of interest" description="Disordered" evidence="1">
    <location>
        <begin position="251"/>
        <end position="273"/>
    </location>
</feature>
<protein>
    <submittedName>
        <fullName evidence="3">Uncharacterized protein</fullName>
    </submittedName>
</protein>